<dbReference type="FunFam" id="3.30.1330.80:FF:000003">
    <property type="entry name" value="AT-hook motif nuclear-localized protein 1-like"/>
    <property type="match status" value="1"/>
</dbReference>
<dbReference type="CDD" id="cd11378">
    <property type="entry name" value="DUF296"/>
    <property type="match status" value="1"/>
</dbReference>
<feature type="region of interest" description="Disordered" evidence="4">
    <location>
        <begin position="274"/>
        <end position="299"/>
    </location>
</feature>
<evidence type="ECO:0000256" key="3">
    <source>
        <dbReference type="RuleBase" id="RU367031"/>
    </source>
</evidence>
<sequence>MDLRDPTPISSISASSPFASAAPPPPPTNPPSSSPFAPNRNPSSISQPVQLSFESHAPSPGGSQTPGSQTPGSQTPGSFFLNSHGNSGEPMKKKRGRPRKYGPDGCMALGLRQGSSAPGAYDGPASDPAFKKKGRPPGSGRKKQLEALGSSGAAFTPHILTVTPGEDVASKIMAFSQQGPRTICVLSANGAISNVTLRQPATSGGLVTYEGRFEIISLSGSFLLAQDGDTRSRTGGLSVALAGSDGRVLGGCVAGMLMASTPVQVVVGSFIAEGKKPKPKPEQFSREPMSTPSMMKTGPPAPHMAVPTMMKTGPPQHNMGGMPPHMTGFGPVSTGSSPPSDVMSDDDESGSDDDSGSPVEHHMGHNFSNSGVHHVSSGYSPMGWPLSGANQTRHESDVKMMSK</sequence>
<dbReference type="AlphaFoldDB" id="A0A833RAV5"/>
<dbReference type="EMBL" id="SWLB01000008">
    <property type="protein sequence ID" value="KAF3336016.1"/>
    <property type="molecule type" value="Genomic_DNA"/>
</dbReference>
<feature type="compositionally biased region" description="Pro residues" evidence="4">
    <location>
        <begin position="22"/>
        <end position="33"/>
    </location>
</feature>
<comment type="caution">
    <text evidence="6">The sequence shown here is derived from an EMBL/GenBank/DDBJ whole genome shotgun (WGS) entry which is preliminary data.</text>
</comment>
<feature type="compositionally biased region" description="Basic and acidic residues" evidence="4">
    <location>
        <begin position="392"/>
        <end position="403"/>
    </location>
</feature>
<comment type="subcellular location">
    <subcellularLocation>
        <location evidence="1 3">Nucleus</location>
    </subcellularLocation>
</comment>
<comment type="function">
    <text evidence="3">Transcription factor that specifically binds AT-rich DNA sequences related to the nuclear matrix attachment regions (MARs).</text>
</comment>
<evidence type="ECO:0000313" key="6">
    <source>
        <dbReference type="EMBL" id="KAF3336016.1"/>
    </source>
</evidence>
<feature type="compositionally biased region" description="Low complexity" evidence="4">
    <location>
        <begin position="34"/>
        <end position="44"/>
    </location>
</feature>
<evidence type="ECO:0000256" key="4">
    <source>
        <dbReference type="SAM" id="MobiDB-lite"/>
    </source>
</evidence>
<name>A0A833RAV5_9POAL</name>
<organism evidence="6 7">
    <name type="scientific">Carex littledalei</name>
    <dbReference type="NCBI Taxonomy" id="544730"/>
    <lineage>
        <taxon>Eukaryota</taxon>
        <taxon>Viridiplantae</taxon>
        <taxon>Streptophyta</taxon>
        <taxon>Embryophyta</taxon>
        <taxon>Tracheophyta</taxon>
        <taxon>Spermatophyta</taxon>
        <taxon>Magnoliopsida</taxon>
        <taxon>Liliopsida</taxon>
        <taxon>Poales</taxon>
        <taxon>Cyperaceae</taxon>
        <taxon>Cyperoideae</taxon>
        <taxon>Cariceae</taxon>
        <taxon>Carex</taxon>
        <taxon>Carex subgen. Euthyceras</taxon>
    </lineage>
</organism>
<proteinExistence type="predicted"/>
<feature type="compositionally biased region" description="Low complexity" evidence="4">
    <location>
        <begin position="1"/>
        <end position="21"/>
    </location>
</feature>
<keyword evidence="3" id="KW-0804">Transcription</keyword>
<comment type="domain">
    <text evidence="3">The PPC domain mediates interactions between AHL proteins.</text>
</comment>
<feature type="domain" description="PPC" evidence="5">
    <location>
        <begin position="152"/>
        <end position="292"/>
    </location>
</feature>
<dbReference type="InterPro" id="IPR005175">
    <property type="entry name" value="PPC_dom"/>
</dbReference>
<evidence type="ECO:0000313" key="7">
    <source>
        <dbReference type="Proteomes" id="UP000623129"/>
    </source>
</evidence>
<keyword evidence="3" id="KW-0238">DNA-binding</keyword>
<dbReference type="PANTHER" id="PTHR31500">
    <property type="entry name" value="AT-HOOK MOTIF NUCLEAR-LOCALIZED PROTEIN 9"/>
    <property type="match status" value="1"/>
</dbReference>
<feature type="region of interest" description="Disordered" evidence="4">
    <location>
        <begin position="320"/>
        <end position="403"/>
    </location>
</feature>
<dbReference type="OrthoDB" id="1742671at2759"/>
<dbReference type="Gene3D" id="3.30.1330.80">
    <property type="entry name" value="Hypothetical protein, similar to alpha- acetolactate decarboxylase, domain 2"/>
    <property type="match status" value="1"/>
</dbReference>
<dbReference type="Proteomes" id="UP000623129">
    <property type="component" value="Unassembled WGS sequence"/>
</dbReference>
<feature type="compositionally biased region" description="Basic and acidic residues" evidence="4">
    <location>
        <begin position="274"/>
        <end position="285"/>
    </location>
</feature>
<gene>
    <name evidence="6" type="ORF">FCM35_KLT20523</name>
</gene>
<evidence type="ECO:0000259" key="5">
    <source>
        <dbReference type="PROSITE" id="PS51742"/>
    </source>
</evidence>
<reference evidence="6" key="1">
    <citation type="submission" date="2020-01" db="EMBL/GenBank/DDBJ databases">
        <title>Genome sequence of Kobresia littledalei, the first chromosome-level genome in the family Cyperaceae.</title>
        <authorList>
            <person name="Qu G."/>
        </authorList>
    </citation>
    <scope>NUCLEOTIDE SEQUENCE</scope>
    <source>
        <strain evidence="6">C.B.Clarke</strain>
        <tissue evidence="6">Leaf</tissue>
    </source>
</reference>
<evidence type="ECO:0000256" key="1">
    <source>
        <dbReference type="ARBA" id="ARBA00004123"/>
    </source>
</evidence>
<dbReference type="GO" id="GO:0005634">
    <property type="term" value="C:nucleus"/>
    <property type="evidence" value="ECO:0007669"/>
    <property type="project" value="UniProtKB-SubCell"/>
</dbReference>
<keyword evidence="2 3" id="KW-0539">Nucleus</keyword>
<keyword evidence="3" id="KW-0805">Transcription regulation</keyword>
<feature type="region of interest" description="Disordered" evidence="4">
    <location>
        <begin position="1"/>
        <end position="145"/>
    </location>
</feature>
<accession>A0A833RAV5</accession>
<feature type="compositionally biased region" description="Acidic residues" evidence="4">
    <location>
        <begin position="343"/>
        <end position="355"/>
    </location>
</feature>
<dbReference type="InterPro" id="IPR039605">
    <property type="entry name" value="AHL"/>
</dbReference>
<keyword evidence="7" id="KW-1185">Reference proteome</keyword>
<dbReference type="Pfam" id="PF03479">
    <property type="entry name" value="PCC"/>
    <property type="match status" value="1"/>
</dbReference>
<dbReference type="PROSITE" id="PS51742">
    <property type="entry name" value="PPC"/>
    <property type="match status" value="1"/>
</dbReference>
<dbReference type="SUPFAM" id="SSF117856">
    <property type="entry name" value="AF0104/ALDC/Ptd012-like"/>
    <property type="match status" value="1"/>
</dbReference>
<dbReference type="GO" id="GO:0003680">
    <property type="term" value="F:minor groove of adenine-thymine-rich DNA binding"/>
    <property type="evidence" value="ECO:0007669"/>
    <property type="project" value="UniProtKB-UniRule"/>
</dbReference>
<dbReference type="PANTHER" id="PTHR31500:SF51">
    <property type="entry name" value="AT-HOOK MOTIF NUCLEAR-LOCALIZED PROTEIN 8"/>
    <property type="match status" value="1"/>
</dbReference>
<feature type="compositionally biased region" description="Polar residues" evidence="4">
    <location>
        <begin position="61"/>
        <end position="86"/>
    </location>
</feature>
<protein>
    <recommendedName>
        <fullName evidence="3">AT-hook motif nuclear-localized protein</fullName>
    </recommendedName>
</protein>
<evidence type="ECO:0000256" key="2">
    <source>
        <dbReference type="ARBA" id="ARBA00023242"/>
    </source>
</evidence>